<dbReference type="NCBIfam" id="TIGR00858">
    <property type="entry name" value="bioF"/>
    <property type="match status" value="1"/>
</dbReference>
<dbReference type="PhylomeDB" id="Q97BQ5"/>
<dbReference type="EMBL" id="BA000011">
    <property type="protein sequence ID" value="BAB59542.1"/>
    <property type="molecule type" value="Genomic_DNA"/>
</dbReference>
<dbReference type="AlphaFoldDB" id="Q97BQ5"/>
<dbReference type="UniPathway" id="UPA00078"/>
<dbReference type="GO" id="GO:0009102">
    <property type="term" value="P:biotin biosynthetic process"/>
    <property type="evidence" value="ECO:0007669"/>
    <property type="project" value="UniProtKB-UniRule"/>
</dbReference>
<evidence type="ECO:0000256" key="7">
    <source>
        <dbReference type="ARBA" id="ARBA00023315"/>
    </source>
</evidence>
<dbReference type="Pfam" id="PF00155">
    <property type="entry name" value="Aminotran_1_2"/>
    <property type="match status" value="1"/>
</dbReference>
<dbReference type="HOGENOM" id="CLU_015846_11_0_2"/>
<dbReference type="NCBIfam" id="NF005394">
    <property type="entry name" value="PRK06939.1"/>
    <property type="match status" value="1"/>
</dbReference>
<evidence type="ECO:0000256" key="9">
    <source>
        <dbReference type="PIRSR" id="PIRSR604723-51"/>
    </source>
</evidence>
<evidence type="ECO:0000313" key="12">
    <source>
        <dbReference type="EMBL" id="BAB59542.1"/>
    </source>
</evidence>
<dbReference type="PANTHER" id="PTHR13693">
    <property type="entry name" value="CLASS II AMINOTRANSFERASE/8-AMINO-7-OXONONANOATE SYNTHASE"/>
    <property type="match status" value="1"/>
</dbReference>
<dbReference type="FunFam" id="3.40.640.10:FF:000006">
    <property type="entry name" value="5-aminolevulinate synthase, mitochondrial"/>
    <property type="match status" value="1"/>
</dbReference>
<keyword evidence="13" id="KW-1185">Reference proteome</keyword>
<feature type="modified residue" description="N6-(pyridoxal phosphate)lysine" evidence="9">
    <location>
        <position position="243"/>
    </location>
</feature>
<comment type="similarity">
    <text evidence="10">Belongs to the class-II pyridoxal-phosphate-dependent aminotransferase family. BioF subfamily.</text>
</comment>
<dbReference type="InterPro" id="IPR004839">
    <property type="entry name" value="Aminotransferase_I/II_large"/>
</dbReference>
<evidence type="ECO:0000313" key="13">
    <source>
        <dbReference type="Proteomes" id="UP000001017"/>
    </source>
</evidence>
<dbReference type="CDD" id="cd06454">
    <property type="entry name" value="KBL_like"/>
    <property type="match status" value="1"/>
</dbReference>
<comment type="subunit">
    <text evidence="3 10">Homodimer.</text>
</comment>
<reference evidence="12 13" key="2">
    <citation type="journal article" date="2000" name="Proc. Natl. Acad. Sci. U.S.A.">
        <title>Archaeal adaptation to higher temperatures revealed by genomic sequence of Thermoplasma volcanium.</title>
        <authorList>
            <person name="Kawashima T."/>
            <person name="Amano N."/>
            <person name="Koike H."/>
            <person name="Makino S."/>
            <person name="Higuchi S."/>
            <person name="Kawashima-Ohya Y."/>
            <person name="Watanabe K."/>
            <person name="Yamazaki M."/>
            <person name="Kanehori K."/>
            <person name="Kawamoto T."/>
            <person name="Nunoshiba T."/>
            <person name="Yamamoto Y."/>
            <person name="Aramaki H."/>
            <person name="Makino K."/>
            <person name="Suzuki M."/>
        </authorList>
    </citation>
    <scope>NUCLEOTIDE SEQUENCE [LARGE SCALE GENOMIC DNA]</scope>
    <source>
        <strain evidence="13">ATCC 51530 / DSM 4299 / JCM 9571 / NBRC 15438 / GSS1</strain>
    </source>
</reference>
<dbReference type="Proteomes" id="UP000001017">
    <property type="component" value="Chromosome"/>
</dbReference>
<dbReference type="NCBIfam" id="TIGR01825">
    <property type="entry name" value="gly_Cac_T_rel"/>
    <property type="match status" value="1"/>
</dbReference>
<evidence type="ECO:0000256" key="5">
    <source>
        <dbReference type="ARBA" id="ARBA00022756"/>
    </source>
</evidence>
<protein>
    <recommendedName>
        <fullName evidence="10">8-amino-7-ketopelargonate synthase</fullName>
        <ecNumber evidence="10">2.3.1.47</ecNumber>
    </recommendedName>
</protein>
<evidence type="ECO:0000256" key="4">
    <source>
        <dbReference type="ARBA" id="ARBA00022679"/>
    </source>
</evidence>
<proteinExistence type="inferred from homology"/>
<dbReference type="InterPro" id="IPR015421">
    <property type="entry name" value="PyrdxlP-dep_Trfase_major"/>
</dbReference>
<keyword evidence="4 10" id="KW-0808">Transferase</keyword>
<evidence type="ECO:0000256" key="6">
    <source>
        <dbReference type="ARBA" id="ARBA00022898"/>
    </source>
</evidence>
<dbReference type="eggNOG" id="arCOG00113">
    <property type="taxonomic scope" value="Archaea"/>
</dbReference>
<evidence type="ECO:0000256" key="3">
    <source>
        <dbReference type="ARBA" id="ARBA00011738"/>
    </source>
</evidence>
<evidence type="ECO:0000256" key="1">
    <source>
        <dbReference type="ARBA" id="ARBA00001933"/>
    </source>
</evidence>
<dbReference type="KEGG" id="tvo:TVG0388568"/>
<keyword evidence="7" id="KW-0012">Acyltransferase</keyword>
<sequence>MINMQKYNWVDEEISALKAEGRYVPIRTIESAQGAWVKINGKQVLNMCSNNYLGFANHPETKKAAIEAIEEYGVGAGAVRSIAGTDEIHIKLEEKIASFKHSEAALVYQGGLLANLGTVPALVGKDDIIFSEELNHASIIDGTRLSPAKRIVYKHLSVDDLEKQAKENRSSGKKALVITDGVFSMDGDIAPLPEIVDIAEKYDIMTYVDDAHGEGVLGDHGRGIVNYFHLEDKVDIEMGTFSKALGSMGGFVAGSAEMIDLLKQKARPFLFSSALNPGDAAAVLKAIEILEKDDSLVKKLWENADLLKKSLADLGYNTGHSKTPITPVIIGDEKKTVELSTKLYEEKNVFASPIVYPTVPKGTARIRLMPSAVHTHEDIMTAVNAFGELGKKLHII</sequence>
<feature type="domain" description="Aminotransferase class I/classII large" evidence="11">
    <location>
        <begin position="43"/>
        <end position="385"/>
    </location>
</feature>
<dbReference type="InterPro" id="IPR015422">
    <property type="entry name" value="PyrdxlP-dep_Trfase_small"/>
</dbReference>
<dbReference type="STRING" id="273116.gene:9381178"/>
<accession>Q97BQ5</accession>
<evidence type="ECO:0000259" key="11">
    <source>
        <dbReference type="Pfam" id="PF00155"/>
    </source>
</evidence>
<comment type="function">
    <text evidence="10">Catalyzes the decarboxylative condensation of pimeloyl-[acyl-carrier protein] and L-alanine to produce 8-amino-7-oxononanoate (AON), [acyl-carrier protein], and carbon dioxide.</text>
</comment>
<evidence type="ECO:0000256" key="10">
    <source>
        <dbReference type="RuleBase" id="RU003693"/>
    </source>
</evidence>
<dbReference type="InterPro" id="IPR015424">
    <property type="entry name" value="PyrdxlP-dep_Trfase"/>
</dbReference>
<dbReference type="PROSITE" id="PS00599">
    <property type="entry name" value="AA_TRANSFER_CLASS_2"/>
    <property type="match status" value="1"/>
</dbReference>
<keyword evidence="5" id="KW-0093">Biotin biosynthesis</keyword>
<comment type="cofactor">
    <cofactor evidence="1 9 10">
        <name>pyridoxal 5'-phosphate</name>
        <dbReference type="ChEBI" id="CHEBI:597326"/>
    </cofactor>
</comment>
<dbReference type="PaxDb" id="273116-14324615"/>
<dbReference type="EC" id="2.3.1.47" evidence="10"/>
<dbReference type="GO" id="GO:0030170">
    <property type="term" value="F:pyridoxal phosphate binding"/>
    <property type="evidence" value="ECO:0007669"/>
    <property type="project" value="InterPro"/>
</dbReference>
<gene>
    <name evidence="12" type="ORF">TVG0388568</name>
</gene>
<dbReference type="InterPro" id="IPR010962">
    <property type="entry name" value="AONS_Archaea/Firmicutes"/>
</dbReference>
<evidence type="ECO:0000256" key="8">
    <source>
        <dbReference type="ARBA" id="ARBA00047715"/>
    </source>
</evidence>
<comment type="catalytic activity">
    <reaction evidence="8 10">
        <text>6-carboxyhexanoyl-[ACP] + L-alanine + H(+) = (8S)-8-amino-7-oxononanoate + holo-[ACP] + CO2</text>
        <dbReference type="Rhea" id="RHEA:42288"/>
        <dbReference type="Rhea" id="RHEA-COMP:9685"/>
        <dbReference type="Rhea" id="RHEA-COMP:9955"/>
        <dbReference type="ChEBI" id="CHEBI:15378"/>
        <dbReference type="ChEBI" id="CHEBI:16526"/>
        <dbReference type="ChEBI" id="CHEBI:57972"/>
        <dbReference type="ChEBI" id="CHEBI:64479"/>
        <dbReference type="ChEBI" id="CHEBI:78846"/>
        <dbReference type="ChEBI" id="CHEBI:149468"/>
        <dbReference type="EC" id="2.3.1.47"/>
    </reaction>
</comment>
<comment type="pathway">
    <text evidence="2 10">Cofactor biosynthesis; biotin biosynthesis.</text>
</comment>
<organism evidence="12 13">
    <name type="scientific">Thermoplasma volcanium (strain ATCC 51530 / DSM 4299 / JCM 9571 / NBRC 15438 / GSS1)</name>
    <dbReference type="NCBI Taxonomy" id="273116"/>
    <lineage>
        <taxon>Archaea</taxon>
        <taxon>Methanobacteriati</taxon>
        <taxon>Thermoplasmatota</taxon>
        <taxon>Thermoplasmata</taxon>
        <taxon>Thermoplasmatales</taxon>
        <taxon>Thermoplasmataceae</taxon>
        <taxon>Thermoplasma</taxon>
    </lineage>
</organism>
<evidence type="ECO:0000256" key="2">
    <source>
        <dbReference type="ARBA" id="ARBA00004746"/>
    </source>
</evidence>
<dbReference type="InterPro" id="IPR001917">
    <property type="entry name" value="Aminotrans_II_pyridoxalP_BS"/>
</dbReference>
<dbReference type="SUPFAM" id="SSF53383">
    <property type="entry name" value="PLP-dependent transferases"/>
    <property type="match status" value="1"/>
</dbReference>
<reference evidence="12 13" key="1">
    <citation type="journal article" date="1999" name="Proc. Jpn. Acad.">
        <title>Determination of the complete genomic DNA sequence of Thermoplasma volvanium GSS1.</title>
        <authorList>
            <person name="Kawashima T."/>
            <person name="Yamamoto Y."/>
            <person name="Aramaki H."/>
            <person name="Nunoshiba T."/>
            <person name="Kawamoto T."/>
            <person name="Watanabe K."/>
            <person name="Yamazaki M."/>
            <person name="Kanehori K."/>
            <person name="Amano N."/>
            <person name="Ohya Y."/>
            <person name="Makino K."/>
            <person name="Suzuki M."/>
        </authorList>
    </citation>
    <scope>NUCLEOTIDE SEQUENCE [LARGE SCALE GENOMIC DNA]</scope>
    <source>
        <strain evidence="13">ATCC 51530 / DSM 4299 / JCM 9571 / NBRC 15438 / GSS1</strain>
    </source>
</reference>
<keyword evidence="6 9" id="KW-0663">Pyridoxal phosphate</keyword>
<dbReference type="InterPro" id="IPR004723">
    <property type="entry name" value="AONS_Archaea/Proteobacteria"/>
</dbReference>
<name>Q97BQ5_THEVO</name>
<dbReference type="InterPro" id="IPR050087">
    <property type="entry name" value="AON_synthase_class-II"/>
</dbReference>
<dbReference type="PANTHER" id="PTHR13693:SF3">
    <property type="entry name" value="LD36009P"/>
    <property type="match status" value="1"/>
</dbReference>
<dbReference type="GO" id="GO:0008710">
    <property type="term" value="F:8-amino-7-oxononanoate synthase activity"/>
    <property type="evidence" value="ECO:0007669"/>
    <property type="project" value="UniProtKB-UniRule"/>
</dbReference>
<dbReference type="Gene3D" id="3.40.640.10">
    <property type="entry name" value="Type I PLP-dependent aspartate aminotransferase-like (Major domain)"/>
    <property type="match status" value="1"/>
</dbReference>
<dbReference type="Gene3D" id="3.90.1150.10">
    <property type="entry name" value="Aspartate Aminotransferase, domain 1"/>
    <property type="match status" value="1"/>
</dbReference>